<feature type="region of interest" description="Disordered" evidence="1">
    <location>
        <begin position="68"/>
        <end position="96"/>
    </location>
</feature>
<gene>
    <name evidence="3" type="ORF">N4J17_03840</name>
</gene>
<keyword evidence="2" id="KW-0812">Transmembrane</keyword>
<protein>
    <recommendedName>
        <fullName evidence="5">Lipoprotein</fullName>
    </recommendedName>
</protein>
<dbReference type="EMBL" id="CP104311">
    <property type="protein sequence ID" value="WWF02758.1"/>
    <property type="molecule type" value="Genomic_DNA"/>
</dbReference>
<evidence type="ECO:0000256" key="2">
    <source>
        <dbReference type="SAM" id="Phobius"/>
    </source>
</evidence>
<evidence type="ECO:0008006" key="5">
    <source>
        <dbReference type="Google" id="ProtNLM"/>
    </source>
</evidence>
<evidence type="ECO:0000313" key="3">
    <source>
        <dbReference type="EMBL" id="WWF02758.1"/>
    </source>
</evidence>
<evidence type="ECO:0000313" key="4">
    <source>
        <dbReference type="Proteomes" id="UP001359308"/>
    </source>
</evidence>
<proteinExistence type="predicted"/>
<reference evidence="3 4" key="1">
    <citation type="submission" date="2022-09" db="EMBL/GenBank/DDBJ databases">
        <authorList>
            <person name="Giprobiosintez L."/>
        </authorList>
    </citation>
    <scope>NUCLEOTIDE SEQUENCE [LARGE SCALE GENOMIC DNA]</scope>
    <source>
        <strain evidence="4">VKPM-B-12549 (GBS-15)</strain>
    </source>
</reference>
<keyword evidence="2" id="KW-0472">Membrane</keyword>
<feature type="compositionally biased region" description="Low complexity" evidence="1">
    <location>
        <begin position="74"/>
        <end position="89"/>
    </location>
</feature>
<keyword evidence="2" id="KW-1133">Transmembrane helix</keyword>
<sequence length="194" mass="20464">MADHHHASELEHGTAGRKAAAVVFIVGITALIVALDRFGVFGPGHEGGEEQAEPTPRTAEQLGRPLLEPSVPQNEQAPAAGEGNEAPGPLSVTGNYSGSEIRTAGYSEGMSFSLEMSLDQRGYAVYGNYSNSAGDAGNLKGSVEGEAFSGRTESLMLPGNFCDFEAEARQGGVIIQGEFQCSTGDRSRFTLRRR</sequence>
<feature type="transmembrane region" description="Helical" evidence="2">
    <location>
        <begin position="19"/>
        <end position="35"/>
    </location>
</feature>
<name>A0ABZ2F683_METCP</name>
<dbReference type="Proteomes" id="UP001359308">
    <property type="component" value="Chromosome"/>
</dbReference>
<dbReference type="RefSeq" id="WP_198324144.1">
    <property type="nucleotide sequence ID" value="NZ_CP104311.1"/>
</dbReference>
<accession>A0ABZ2F683</accession>
<keyword evidence="4" id="KW-1185">Reference proteome</keyword>
<organism evidence="3 4">
    <name type="scientific">Methylococcus capsulatus</name>
    <dbReference type="NCBI Taxonomy" id="414"/>
    <lineage>
        <taxon>Bacteria</taxon>
        <taxon>Pseudomonadati</taxon>
        <taxon>Pseudomonadota</taxon>
        <taxon>Gammaproteobacteria</taxon>
        <taxon>Methylococcales</taxon>
        <taxon>Methylococcaceae</taxon>
        <taxon>Methylococcus</taxon>
    </lineage>
</organism>
<evidence type="ECO:0000256" key="1">
    <source>
        <dbReference type="SAM" id="MobiDB-lite"/>
    </source>
</evidence>